<dbReference type="GO" id="GO:0036297">
    <property type="term" value="P:interstrand cross-link repair"/>
    <property type="evidence" value="ECO:0007669"/>
    <property type="project" value="InterPro"/>
</dbReference>
<organism evidence="2">
    <name type="scientific">Aplanochytrium stocchinoi</name>
    <dbReference type="NCBI Taxonomy" id="215587"/>
    <lineage>
        <taxon>Eukaryota</taxon>
        <taxon>Sar</taxon>
        <taxon>Stramenopiles</taxon>
        <taxon>Bigyra</taxon>
        <taxon>Labyrinthulomycetes</taxon>
        <taxon>Thraustochytrida</taxon>
        <taxon>Thraustochytriidae</taxon>
        <taxon>Aplanochytrium</taxon>
    </lineage>
</organism>
<evidence type="ECO:0000313" key="2">
    <source>
        <dbReference type="EMBL" id="CAE0443513.1"/>
    </source>
</evidence>
<dbReference type="GO" id="GO:0043240">
    <property type="term" value="C:Fanconi anaemia nuclear complex"/>
    <property type="evidence" value="ECO:0007669"/>
    <property type="project" value="InterPro"/>
</dbReference>
<protein>
    <recommendedName>
        <fullName evidence="3">Fanconi Anaemia group E protein C-terminal domain-containing protein</fullName>
    </recommendedName>
</protein>
<gene>
    <name evidence="2" type="ORF">ASTO00021_LOCUS13591</name>
</gene>
<feature type="compositionally biased region" description="Polar residues" evidence="1">
    <location>
        <begin position="125"/>
        <end position="134"/>
    </location>
</feature>
<name>A0A7S3PLP9_9STRA</name>
<sequence>MVVLSQGSQEQRISSIQNQLIYFDPLNVLDNSANKLSCEENILKRLLVAKRLKTRISLSPETVICICRTRSNSQGDSNSRVQLTCKSCVSTDTFEEFVKQRENLYLQTLSISTQSLRYTEKKRSLSQPDTTNTSEAKRSWDSSKLVQNAKELFENAKRCKDKKSDLNGPVLALLETAIRAGSLFETAKVLECLCIGEDNEKHWDENLACLLCMKCLKDECSSRFCTLILRELLYPQIKNLSTPARRDLFQVAIQSAKKFPTAFTEGVLLNLLTVDQDIFNSHKLEILDRIVKECMNKKAVAEMVTEWIERKPNTLWSESHLGALQTTLSLQLKFPAPMLPVIVRNLSYVGNNVTAGDSSKQKALTTVIFTIVSKYKKDIKGFLEADLTILRKCVNRYCAEGVMKKIANTFLKKL</sequence>
<evidence type="ECO:0008006" key="3">
    <source>
        <dbReference type="Google" id="ProtNLM"/>
    </source>
</evidence>
<feature type="region of interest" description="Disordered" evidence="1">
    <location>
        <begin position="122"/>
        <end position="142"/>
    </location>
</feature>
<reference evidence="2" key="1">
    <citation type="submission" date="2021-01" db="EMBL/GenBank/DDBJ databases">
        <authorList>
            <person name="Corre E."/>
            <person name="Pelletier E."/>
            <person name="Niang G."/>
            <person name="Scheremetjew M."/>
            <person name="Finn R."/>
            <person name="Kale V."/>
            <person name="Holt S."/>
            <person name="Cochrane G."/>
            <person name="Meng A."/>
            <person name="Brown T."/>
            <person name="Cohen L."/>
        </authorList>
    </citation>
    <scope>NUCLEOTIDE SEQUENCE</scope>
    <source>
        <strain evidence="2">GSBS06</strain>
    </source>
</reference>
<accession>A0A7S3PLP9</accession>
<dbReference type="EMBL" id="HBIN01017816">
    <property type="protein sequence ID" value="CAE0443513.1"/>
    <property type="molecule type" value="Transcribed_RNA"/>
</dbReference>
<evidence type="ECO:0000256" key="1">
    <source>
        <dbReference type="SAM" id="MobiDB-lite"/>
    </source>
</evidence>
<dbReference type="PANTHER" id="PTHR32094">
    <property type="entry name" value="FANCONI ANEMIA GROUP E PROTEIN"/>
    <property type="match status" value="1"/>
</dbReference>
<proteinExistence type="predicted"/>
<dbReference type="PANTHER" id="PTHR32094:SF5">
    <property type="entry name" value="FANCONI ANEMIA GROUP E PROTEIN"/>
    <property type="match status" value="1"/>
</dbReference>
<dbReference type="InterPro" id="IPR039685">
    <property type="entry name" value="FANCE"/>
</dbReference>
<dbReference type="AlphaFoldDB" id="A0A7S3PLP9"/>
<dbReference type="Gene3D" id="1.25.40.480">
    <property type="match status" value="1"/>
</dbReference>